<sequence>MQRRTFFRYASASAAAATILLTTSCDDDDDDMTPPTSGVDLGSGDSGILNYAYALEQLEAAFYTAVVAQSGSALTTAEMQVMMDLKNHEVAHREFFKAALGQKAIPALEVNFSSINFNDKNSVLQTARTFENLGVAAYNGAGKLFTDTGVGLDYLVLAGKIVSVEARHAAAIDDMISGGNRFGEEFIDSNGLDRALMPADVLSAAAPFISTKINFSNLPK</sequence>
<dbReference type="InterPro" id="IPR009078">
    <property type="entry name" value="Ferritin-like_SF"/>
</dbReference>
<dbReference type="Proteomes" id="UP000266005">
    <property type="component" value="Unassembled WGS sequence"/>
</dbReference>
<proteinExistence type="predicted"/>
<accession>A0A399S4V1</accession>
<dbReference type="PROSITE" id="PS51257">
    <property type="entry name" value="PROKAR_LIPOPROTEIN"/>
    <property type="match status" value="1"/>
</dbReference>
<comment type="caution">
    <text evidence="1">The sequence shown here is derived from an EMBL/GenBank/DDBJ whole genome shotgun (WGS) entry which is preliminary data.</text>
</comment>
<dbReference type="EMBL" id="QWGE01000004">
    <property type="protein sequence ID" value="RIJ37092.1"/>
    <property type="molecule type" value="Genomic_DNA"/>
</dbReference>
<evidence type="ECO:0000313" key="1">
    <source>
        <dbReference type="EMBL" id="RIJ37092.1"/>
    </source>
</evidence>
<keyword evidence="2" id="KW-1185">Reference proteome</keyword>
<protein>
    <submittedName>
        <fullName evidence="1">Ferritin-like domain-containing protein</fullName>
    </submittedName>
</protein>
<organism evidence="1 2">
    <name type="scientific">Pontibacter oryzae</name>
    <dbReference type="NCBI Taxonomy" id="2304593"/>
    <lineage>
        <taxon>Bacteria</taxon>
        <taxon>Pseudomonadati</taxon>
        <taxon>Bacteroidota</taxon>
        <taxon>Cytophagia</taxon>
        <taxon>Cytophagales</taxon>
        <taxon>Hymenobacteraceae</taxon>
        <taxon>Pontibacter</taxon>
    </lineage>
</organism>
<reference evidence="2" key="1">
    <citation type="submission" date="2018-08" db="EMBL/GenBank/DDBJ databases">
        <title>Mucilaginibacter sp. MYSH2.</title>
        <authorList>
            <person name="Seo T."/>
        </authorList>
    </citation>
    <scope>NUCLEOTIDE SEQUENCE [LARGE SCALE GENOMIC DNA]</scope>
    <source>
        <strain evidence="2">KIRAN</strain>
    </source>
</reference>
<dbReference type="OrthoDB" id="954262at2"/>
<name>A0A399S4V1_9BACT</name>
<evidence type="ECO:0000313" key="2">
    <source>
        <dbReference type="Proteomes" id="UP000266005"/>
    </source>
</evidence>
<dbReference type="SUPFAM" id="SSF47240">
    <property type="entry name" value="Ferritin-like"/>
    <property type="match status" value="1"/>
</dbReference>
<gene>
    <name evidence="1" type="ORF">D1627_13595</name>
</gene>
<dbReference type="AlphaFoldDB" id="A0A399S4V1"/>
<dbReference type="Pfam" id="PF13668">
    <property type="entry name" value="Ferritin_2"/>
    <property type="match status" value="1"/>
</dbReference>